<organism evidence="3 4">
    <name type="scientific">Folsomia candida</name>
    <name type="common">Springtail</name>
    <dbReference type="NCBI Taxonomy" id="158441"/>
    <lineage>
        <taxon>Eukaryota</taxon>
        <taxon>Metazoa</taxon>
        <taxon>Ecdysozoa</taxon>
        <taxon>Arthropoda</taxon>
        <taxon>Hexapoda</taxon>
        <taxon>Collembola</taxon>
        <taxon>Entomobryomorpha</taxon>
        <taxon>Isotomoidea</taxon>
        <taxon>Isotomidae</taxon>
        <taxon>Proisotominae</taxon>
        <taxon>Folsomia</taxon>
    </lineage>
</organism>
<feature type="transmembrane region" description="Helical" evidence="2">
    <location>
        <begin position="53"/>
        <end position="76"/>
    </location>
</feature>
<dbReference type="EMBL" id="LNIX01000014">
    <property type="protein sequence ID" value="OXA47111.1"/>
    <property type="molecule type" value="Genomic_DNA"/>
</dbReference>
<keyword evidence="2" id="KW-0472">Membrane</keyword>
<keyword evidence="2" id="KW-1133">Transmembrane helix</keyword>
<dbReference type="Proteomes" id="UP000198287">
    <property type="component" value="Unassembled WGS sequence"/>
</dbReference>
<dbReference type="OrthoDB" id="10561859at2759"/>
<proteinExistence type="predicted"/>
<keyword evidence="2" id="KW-0812">Transmembrane</keyword>
<keyword evidence="3" id="KW-0808">Transferase</keyword>
<evidence type="ECO:0000313" key="3">
    <source>
        <dbReference type="EMBL" id="OXA47111.1"/>
    </source>
</evidence>
<comment type="caution">
    <text evidence="3">The sequence shown here is derived from an EMBL/GenBank/DDBJ whole genome shotgun (WGS) entry which is preliminary data.</text>
</comment>
<gene>
    <name evidence="3" type="ORF">Fcan01_18229</name>
</gene>
<reference evidence="3 4" key="1">
    <citation type="submission" date="2015-12" db="EMBL/GenBank/DDBJ databases">
        <title>The genome of Folsomia candida.</title>
        <authorList>
            <person name="Faddeeva A."/>
            <person name="Derks M.F."/>
            <person name="Anvar Y."/>
            <person name="Smit S."/>
            <person name="Van Straalen N."/>
            <person name="Roelofs D."/>
        </authorList>
    </citation>
    <scope>NUCLEOTIDE SEQUENCE [LARGE SCALE GENOMIC DNA]</scope>
    <source>
        <strain evidence="3 4">VU population</strain>
        <tissue evidence="3">Whole body</tissue>
    </source>
</reference>
<accession>A0A226DQZ8</accession>
<feature type="compositionally biased region" description="Basic and acidic residues" evidence="1">
    <location>
        <begin position="141"/>
        <end position="160"/>
    </location>
</feature>
<feature type="region of interest" description="Disordered" evidence="1">
    <location>
        <begin position="141"/>
        <end position="241"/>
    </location>
</feature>
<dbReference type="GO" id="GO:0016757">
    <property type="term" value="F:glycosyltransferase activity"/>
    <property type="evidence" value="ECO:0007669"/>
    <property type="project" value="UniProtKB-KW"/>
</dbReference>
<feature type="compositionally biased region" description="Acidic residues" evidence="1">
    <location>
        <begin position="214"/>
        <end position="223"/>
    </location>
</feature>
<keyword evidence="4" id="KW-1185">Reference proteome</keyword>
<evidence type="ECO:0000313" key="4">
    <source>
        <dbReference type="Proteomes" id="UP000198287"/>
    </source>
</evidence>
<sequence>MTCCGVCSSLRGAAYYVTSVQIFIGLYLFNNWVVMSVIKGLHADYFEDSRKQILYPILLVYITLFVLLGCINFLAVQNESGKVMQWTTRLLLVLQLLELGSHLVLGIYLPDEENDDADMTRTRALVNGTYPSRKEKKNFEIEDRYYDPPKVPRENEDNKKNKNKKAKKNKQDKPTIEIEESATLRPSAPPPTPGPSQNEEDYEDIDSDGKEPEYIDAECDEDVSNNQNIYVAGPDKKNLRL</sequence>
<protein>
    <submittedName>
        <fullName evidence="3">C-mannosyltransferase dpy-19</fullName>
    </submittedName>
</protein>
<evidence type="ECO:0000256" key="1">
    <source>
        <dbReference type="SAM" id="MobiDB-lite"/>
    </source>
</evidence>
<keyword evidence="3" id="KW-0328">Glycosyltransferase</keyword>
<feature type="transmembrane region" description="Helical" evidence="2">
    <location>
        <begin position="12"/>
        <end position="33"/>
    </location>
</feature>
<name>A0A226DQZ8_FOLCA</name>
<dbReference type="AlphaFoldDB" id="A0A226DQZ8"/>
<evidence type="ECO:0000256" key="2">
    <source>
        <dbReference type="SAM" id="Phobius"/>
    </source>
</evidence>